<organism evidence="2 3">
    <name type="scientific">Curtobacterium poinsettiae</name>
    <dbReference type="NCBI Taxonomy" id="159612"/>
    <lineage>
        <taxon>Bacteria</taxon>
        <taxon>Bacillati</taxon>
        <taxon>Actinomycetota</taxon>
        <taxon>Actinomycetes</taxon>
        <taxon>Micrococcales</taxon>
        <taxon>Microbacteriaceae</taxon>
        <taxon>Curtobacterium</taxon>
    </lineage>
</organism>
<dbReference type="AlphaFoldDB" id="A0A9Q9P7E7"/>
<dbReference type="KEGG" id="cpoi:OE229_16090"/>
<evidence type="ECO:0000256" key="1">
    <source>
        <dbReference type="SAM" id="Phobius"/>
    </source>
</evidence>
<sequence length="360" mass="40136">MDLRWLTASDDEFAAETARRPRMRRPRQAPWWWNALLLAIEVPLAWLASALVIWGTGLVHNGAGVGDVARWVAWFVVLVAGVVGLVVLLVRGERPRTLRPDEARAVLTGEASGYPARPVRPKPLDSMITPRYSGIRVHPRFGTVPVHVDGVPDVEFGCVQRRWMVSRDWTYLTVRLPGTLPHLLLDATANDGRRSDLPVVLRHRQRMSLEGDFDRHFRVWAPEDYGRDALYVLTPDVMAALVDHAAGWNVEMVDDRLVFSAPGTADWSRPAPWMQVEAVLGEVVPRIVRAASRYQDDRSLLEDGHADAIAAAGRRLVLRDRRKSRLRATWAGAVWMGVVCVSYSGPLAVAVVGSLSVLDH</sequence>
<name>A0A9Q9P7E7_9MICO</name>
<feature type="transmembrane region" description="Helical" evidence="1">
    <location>
        <begin position="71"/>
        <end position="90"/>
    </location>
</feature>
<feature type="transmembrane region" description="Helical" evidence="1">
    <location>
        <begin position="31"/>
        <end position="59"/>
    </location>
</feature>
<dbReference type="RefSeq" id="WP_262138856.1">
    <property type="nucleotide sequence ID" value="NZ_CP106879.1"/>
</dbReference>
<keyword evidence="1" id="KW-0812">Transmembrane</keyword>
<keyword evidence="1" id="KW-0472">Membrane</keyword>
<keyword evidence="1" id="KW-1133">Transmembrane helix</keyword>
<dbReference type="Proteomes" id="UP001062223">
    <property type="component" value="Chromosome"/>
</dbReference>
<evidence type="ECO:0000313" key="2">
    <source>
        <dbReference type="EMBL" id="UYC80615.1"/>
    </source>
</evidence>
<proteinExistence type="predicted"/>
<accession>A0A9Q9P7E7</accession>
<feature type="transmembrane region" description="Helical" evidence="1">
    <location>
        <begin position="328"/>
        <end position="358"/>
    </location>
</feature>
<evidence type="ECO:0000313" key="3">
    <source>
        <dbReference type="Proteomes" id="UP001062223"/>
    </source>
</evidence>
<reference evidence="2" key="1">
    <citation type="submission" date="2022-09" db="EMBL/GenBank/DDBJ databases">
        <title>Taxonomy of Curtobacterium flaccumfaciens.</title>
        <authorList>
            <person name="Osdaghi E."/>
            <person name="Taghavi S.M."/>
            <person name="Hamidizade M."/>
            <person name="Abachi H."/>
            <person name="Fazliarab A."/>
            <person name="Baeyen S."/>
            <person name="Portier P."/>
            <person name="Van Vaerenbergh J."/>
            <person name="Jacques M.-A."/>
        </authorList>
    </citation>
    <scope>NUCLEOTIDE SEQUENCE</scope>
    <source>
        <strain evidence="2">AGQB46</strain>
    </source>
</reference>
<protein>
    <submittedName>
        <fullName evidence="2">Uncharacterized protein</fullName>
    </submittedName>
</protein>
<dbReference type="EMBL" id="CP106879">
    <property type="protein sequence ID" value="UYC80615.1"/>
    <property type="molecule type" value="Genomic_DNA"/>
</dbReference>
<gene>
    <name evidence="2" type="ORF">OE229_16090</name>
</gene>